<reference evidence="3" key="1">
    <citation type="journal article" date="2021" name="Nat. Commun.">
        <title>Genetic determinants of endophytism in the Arabidopsis root mycobiome.</title>
        <authorList>
            <person name="Mesny F."/>
            <person name="Miyauchi S."/>
            <person name="Thiergart T."/>
            <person name="Pickel B."/>
            <person name="Atanasova L."/>
            <person name="Karlsson M."/>
            <person name="Huettel B."/>
            <person name="Barry K.W."/>
            <person name="Haridas S."/>
            <person name="Chen C."/>
            <person name="Bauer D."/>
            <person name="Andreopoulos W."/>
            <person name="Pangilinan J."/>
            <person name="LaButti K."/>
            <person name="Riley R."/>
            <person name="Lipzen A."/>
            <person name="Clum A."/>
            <person name="Drula E."/>
            <person name="Henrissat B."/>
            <person name="Kohler A."/>
            <person name="Grigoriev I.V."/>
            <person name="Martin F.M."/>
            <person name="Hacquard S."/>
        </authorList>
    </citation>
    <scope>NUCLEOTIDE SEQUENCE</scope>
    <source>
        <strain evidence="3">MPI-CAGE-CH-0235</strain>
    </source>
</reference>
<dbReference type="EMBL" id="JAGPNK010000018">
    <property type="protein sequence ID" value="KAH7305498.1"/>
    <property type="molecule type" value="Genomic_DNA"/>
</dbReference>
<dbReference type="OrthoDB" id="4476201at2759"/>
<feature type="repeat" description="ANK" evidence="1">
    <location>
        <begin position="246"/>
        <end position="278"/>
    </location>
</feature>
<evidence type="ECO:0000259" key="2">
    <source>
        <dbReference type="Pfam" id="PF06985"/>
    </source>
</evidence>
<dbReference type="Gene3D" id="1.25.40.20">
    <property type="entry name" value="Ankyrin repeat-containing domain"/>
    <property type="match status" value="2"/>
</dbReference>
<feature type="domain" description="Heterokaryon incompatibility" evidence="2">
    <location>
        <begin position="347"/>
        <end position="491"/>
    </location>
</feature>
<keyword evidence="1" id="KW-0040">ANK repeat</keyword>
<evidence type="ECO:0000256" key="1">
    <source>
        <dbReference type="PROSITE-ProRule" id="PRU00023"/>
    </source>
</evidence>
<dbReference type="PANTHER" id="PTHR24148">
    <property type="entry name" value="ANKYRIN REPEAT DOMAIN-CONTAINING PROTEIN 39 HOMOLOG-RELATED"/>
    <property type="match status" value="1"/>
</dbReference>
<feature type="repeat" description="ANK" evidence="1">
    <location>
        <begin position="279"/>
        <end position="305"/>
    </location>
</feature>
<feature type="repeat" description="ANK" evidence="1">
    <location>
        <begin position="125"/>
        <end position="157"/>
    </location>
</feature>
<keyword evidence="4" id="KW-1185">Reference proteome</keyword>
<dbReference type="PRINTS" id="PR01415">
    <property type="entry name" value="ANKYRIN"/>
</dbReference>
<dbReference type="SUPFAM" id="SSF48403">
    <property type="entry name" value="Ankyrin repeat"/>
    <property type="match status" value="1"/>
</dbReference>
<dbReference type="InterPro" id="IPR052895">
    <property type="entry name" value="HetReg/Transcr_Mod"/>
</dbReference>
<organism evidence="3 4">
    <name type="scientific">Stachybotrys elegans</name>
    <dbReference type="NCBI Taxonomy" id="80388"/>
    <lineage>
        <taxon>Eukaryota</taxon>
        <taxon>Fungi</taxon>
        <taxon>Dikarya</taxon>
        <taxon>Ascomycota</taxon>
        <taxon>Pezizomycotina</taxon>
        <taxon>Sordariomycetes</taxon>
        <taxon>Hypocreomycetidae</taxon>
        <taxon>Hypocreales</taxon>
        <taxon>Stachybotryaceae</taxon>
        <taxon>Stachybotrys</taxon>
    </lineage>
</organism>
<dbReference type="Pfam" id="PF12796">
    <property type="entry name" value="Ank_2"/>
    <property type="match status" value="2"/>
</dbReference>
<name>A0A8K0SGB4_9HYPO</name>
<evidence type="ECO:0000313" key="3">
    <source>
        <dbReference type="EMBL" id="KAH7305498.1"/>
    </source>
</evidence>
<dbReference type="Pfam" id="PF06985">
    <property type="entry name" value="HET"/>
    <property type="match status" value="1"/>
</dbReference>
<dbReference type="InterPro" id="IPR036770">
    <property type="entry name" value="Ankyrin_rpt-contain_sf"/>
</dbReference>
<dbReference type="AlphaFoldDB" id="A0A8K0SGB4"/>
<evidence type="ECO:0000313" key="4">
    <source>
        <dbReference type="Proteomes" id="UP000813444"/>
    </source>
</evidence>
<dbReference type="PROSITE" id="PS50088">
    <property type="entry name" value="ANK_REPEAT"/>
    <property type="match status" value="4"/>
</dbReference>
<accession>A0A8K0SGB4</accession>
<dbReference type="InterPro" id="IPR002110">
    <property type="entry name" value="Ankyrin_rpt"/>
</dbReference>
<gene>
    <name evidence="3" type="ORF">B0I35DRAFT_112306</name>
</gene>
<proteinExistence type="predicted"/>
<dbReference type="PANTHER" id="PTHR24148:SF73">
    <property type="entry name" value="HET DOMAIN PROTEIN (AFU_ORTHOLOGUE AFUA_8G01020)"/>
    <property type="match status" value="1"/>
</dbReference>
<dbReference type="SMART" id="SM00248">
    <property type="entry name" value="ANK"/>
    <property type="match status" value="5"/>
</dbReference>
<feature type="repeat" description="ANK" evidence="1">
    <location>
        <begin position="158"/>
        <end position="190"/>
    </location>
</feature>
<sequence length="710" mass="81461">MPLFNLRDYEYDSLPSPTSIRLLRLHYSYDAVLPSLCGYPMIHCRLETFDLRDNPQYEALSYTWESPLSEMQKRATDTWTDEYGPLSKWPINMNHRLLFVRKNLFDALRHLQSMQNVDRKDPRDYNKTELHKAAENGDEDQVRKLLLQGASCGARDSFGETPLHYAAENGHVQVVKLLVASGAEMGSYDNWGRQPIHCCTQRKRGEWAKVAKILRDPVRNNAKTGASGDAGHDYYQAGDLEARGEYDKTPLISAAEDGDLRLVRDLAYRGADLMATDRFGETALHYAAENGHYEIVVELLLESSSVNVMLTKKDGSGRTPLDCCTQQRRGNHEQVAALLGNTQSLQAELQSLREARLKPSANSSETTYFWIDAICINQSDLDERSAQVQIMPDIYRQASSVIVWLGVDKELKQQIDNKNCDVSQIMRRVNKKANKLEKLRRQWSVSLQSFIVDVISDSKIPEGGILSIDELKVIIRIFLRAWFSRAWVVQELALARKIRMFLGDEELDWHQLLRFLFLLAHCGLFHTSAFWKIDRDYIGVGSKGGDGSEAWKLLEVRLRTADDPKEWEIIESIQQRDDFNTPRIHRGKRRLSLPLLLANCWSFESKDPRDKIFALLNLATPLREEDQIYIDYKLPVEELYTHVAHIFLRGASEEAIYAEESLDYAFDGMLEPLEGFSFIQDPFYSNHQARMPKLPTWVPDFSNALTTSRI</sequence>
<dbReference type="Proteomes" id="UP000813444">
    <property type="component" value="Unassembled WGS sequence"/>
</dbReference>
<dbReference type="PROSITE" id="PS50297">
    <property type="entry name" value="ANK_REP_REGION"/>
    <property type="match status" value="4"/>
</dbReference>
<protein>
    <submittedName>
        <fullName evidence="3">Ankyrin repeat-containing domain protein</fullName>
    </submittedName>
</protein>
<dbReference type="InterPro" id="IPR010730">
    <property type="entry name" value="HET"/>
</dbReference>
<comment type="caution">
    <text evidence="3">The sequence shown here is derived from an EMBL/GenBank/DDBJ whole genome shotgun (WGS) entry which is preliminary data.</text>
</comment>